<keyword evidence="3 6" id="KW-0597">Phosphoprotein</keyword>
<evidence type="ECO:0000256" key="2">
    <source>
        <dbReference type="ARBA" id="ARBA00012438"/>
    </source>
</evidence>
<dbReference type="PRINTS" id="PR00344">
    <property type="entry name" value="BCTRLSENSOR"/>
</dbReference>
<dbReference type="SUPFAM" id="SSF47384">
    <property type="entry name" value="Homodimeric domain of signal transducing histidine kinase"/>
    <property type="match status" value="1"/>
</dbReference>
<dbReference type="PROSITE" id="PS50110">
    <property type="entry name" value="RESPONSE_REGULATORY"/>
    <property type="match status" value="1"/>
</dbReference>
<evidence type="ECO:0000313" key="10">
    <source>
        <dbReference type="EMBL" id="GAA4332696.1"/>
    </source>
</evidence>
<feature type="domain" description="Response regulatory" evidence="9">
    <location>
        <begin position="438"/>
        <end position="553"/>
    </location>
</feature>
<proteinExistence type="predicted"/>
<keyword evidence="4" id="KW-0808">Transferase</keyword>
<evidence type="ECO:0000313" key="11">
    <source>
        <dbReference type="Proteomes" id="UP001501725"/>
    </source>
</evidence>
<dbReference type="InterPro" id="IPR036097">
    <property type="entry name" value="HisK_dim/P_sf"/>
</dbReference>
<comment type="catalytic activity">
    <reaction evidence="1">
        <text>ATP + protein L-histidine = ADP + protein N-phospho-L-histidine.</text>
        <dbReference type="EC" id="2.7.13.3"/>
    </reaction>
</comment>
<organism evidence="10 11">
    <name type="scientific">Flaviaesturariibacter amylovorans</name>
    <dbReference type="NCBI Taxonomy" id="1084520"/>
    <lineage>
        <taxon>Bacteria</taxon>
        <taxon>Pseudomonadati</taxon>
        <taxon>Bacteroidota</taxon>
        <taxon>Chitinophagia</taxon>
        <taxon>Chitinophagales</taxon>
        <taxon>Chitinophagaceae</taxon>
        <taxon>Flaviaestuariibacter</taxon>
    </lineage>
</organism>
<dbReference type="InterPro" id="IPR005467">
    <property type="entry name" value="His_kinase_dom"/>
</dbReference>
<keyword evidence="5" id="KW-0418">Kinase</keyword>
<evidence type="ECO:0000256" key="5">
    <source>
        <dbReference type="ARBA" id="ARBA00022777"/>
    </source>
</evidence>
<evidence type="ECO:0000256" key="7">
    <source>
        <dbReference type="SAM" id="Coils"/>
    </source>
</evidence>
<dbReference type="Pfam" id="PF01590">
    <property type="entry name" value="GAF"/>
    <property type="match status" value="1"/>
</dbReference>
<comment type="caution">
    <text evidence="10">The sequence shown here is derived from an EMBL/GenBank/DDBJ whole genome shotgun (WGS) entry which is preliminary data.</text>
</comment>
<dbReference type="InterPro" id="IPR004358">
    <property type="entry name" value="Sig_transdc_His_kin-like_C"/>
</dbReference>
<dbReference type="SMART" id="SM00388">
    <property type="entry name" value="HisKA"/>
    <property type="match status" value="1"/>
</dbReference>
<dbReference type="EMBL" id="BAABGY010000007">
    <property type="protein sequence ID" value="GAA4332696.1"/>
    <property type="molecule type" value="Genomic_DNA"/>
</dbReference>
<dbReference type="InterPro" id="IPR003661">
    <property type="entry name" value="HisK_dim/P_dom"/>
</dbReference>
<dbReference type="RefSeq" id="WP_345256129.1">
    <property type="nucleotide sequence ID" value="NZ_BAABGY010000007.1"/>
</dbReference>
<dbReference type="Gene3D" id="1.10.287.130">
    <property type="match status" value="1"/>
</dbReference>
<dbReference type="InterPro" id="IPR029016">
    <property type="entry name" value="GAF-like_dom_sf"/>
</dbReference>
<dbReference type="SUPFAM" id="SSF52172">
    <property type="entry name" value="CheY-like"/>
    <property type="match status" value="1"/>
</dbReference>
<dbReference type="Proteomes" id="UP001501725">
    <property type="component" value="Unassembled WGS sequence"/>
</dbReference>
<evidence type="ECO:0000256" key="4">
    <source>
        <dbReference type="ARBA" id="ARBA00022679"/>
    </source>
</evidence>
<keyword evidence="7" id="KW-0175">Coiled coil</keyword>
<evidence type="ECO:0000256" key="6">
    <source>
        <dbReference type="PROSITE-ProRule" id="PRU00169"/>
    </source>
</evidence>
<dbReference type="InterPro" id="IPR003018">
    <property type="entry name" value="GAF"/>
</dbReference>
<gene>
    <name evidence="10" type="ORF">GCM10023184_25470</name>
</gene>
<evidence type="ECO:0000256" key="1">
    <source>
        <dbReference type="ARBA" id="ARBA00000085"/>
    </source>
</evidence>
<feature type="modified residue" description="4-aspartylphosphate" evidence="6">
    <location>
        <position position="487"/>
    </location>
</feature>
<dbReference type="CDD" id="cd00082">
    <property type="entry name" value="HisKA"/>
    <property type="match status" value="1"/>
</dbReference>
<dbReference type="Gene3D" id="3.30.565.10">
    <property type="entry name" value="Histidine kinase-like ATPase, C-terminal domain"/>
    <property type="match status" value="1"/>
</dbReference>
<dbReference type="CDD" id="cd16922">
    <property type="entry name" value="HATPase_EvgS-ArcB-TorS-like"/>
    <property type="match status" value="1"/>
</dbReference>
<dbReference type="SUPFAM" id="SSF55781">
    <property type="entry name" value="GAF domain-like"/>
    <property type="match status" value="1"/>
</dbReference>
<dbReference type="PROSITE" id="PS50109">
    <property type="entry name" value="HIS_KIN"/>
    <property type="match status" value="1"/>
</dbReference>
<dbReference type="SMART" id="SM00065">
    <property type="entry name" value="GAF"/>
    <property type="match status" value="1"/>
</dbReference>
<dbReference type="Pfam" id="PF00512">
    <property type="entry name" value="HisKA"/>
    <property type="match status" value="1"/>
</dbReference>
<sequence>MNPAALPANEQQRLEDLYSYDILDTEPERDFDELAELASLVCGTQMSLVALMDKDRQWNKASVGYPVPETPREVTICTHAIGGKDLFVVENTLEDERFRDLPGVQHYPRVRFYAGAPIISPRGYALGTVCVFSDRPGQLTEVQKSTLQRLARQASLLLEFRKKNEQLKRLLREQLQQRQLAEVASKTQKQFLSTMSHEIRTPLNGVVGMTNLLLAEETLPHQQEYLRSLKFAAEHLLTVVNDVLDYNKITSNSLTFEQIDFSLPTLLQDIIRHHAPAARAKGLRLELNLDAALPDTVTGDPARLTQVLHNLVSNAIKFTPEGVVRVAAQPGEGNAQRNAVCFSVQDTGIGIAEDKLGNLFREFGQAHAGISREYGGTGLGLAISKKLLELQGSEIHVQSAPGKGSDFFFTLGFDVPKPALAMPAECTPDDTAILKGMRVLVAEDNQLNWVVLRKYLQLWGIEADRAAHGAEAVAMAGQKEYEVIFMDLQMPVLDGYAATRQLRQELGFNGPVYAITADAFLAQETDLGTLGFTGSVVKPFDRKELCSTLTAIRKNTGLRPQL</sequence>
<keyword evidence="11" id="KW-1185">Reference proteome</keyword>
<dbReference type="Gene3D" id="3.30.450.40">
    <property type="match status" value="1"/>
</dbReference>
<accession>A0ABP8H0U5</accession>
<dbReference type="InterPro" id="IPR001789">
    <property type="entry name" value="Sig_transdc_resp-reg_receiver"/>
</dbReference>
<evidence type="ECO:0000256" key="3">
    <source>
        <dbReference type="ARBA" id="ARBA00022553"/>
    </source>
</evidence>
<feature type="domain" description="Histidine kinase" evidence="8">
    <location>
        <begin position="194"/>
        <end position="415"/>
    </location>
</feature>
<reference evidence="11" key="1">
    <citation type="journal article" date="2019" name="Int. J. Syst. Evol. Microbiol.">
        <title>The Global Catalogue of Microorganisms (GCM) 10K type strain sequencing project: providing services to taxonomists for standard genome sequencing and annotation.</title>
        <authorList>
            <consortium name="The Broad Institute Genomics Platform"/>
            <consortium name="The Broad Institute Genome Sequencing Center for Infectious Disease"/>
            <person name="Wu L."/>
            <person name="Ma J."/>
        </authorList>
    </citation>
    <scope>NUCLEOTIDE SEQUENCE [LARGE SCALE GENOMIC DNA]</scope>
    <source>
        <strain evidence="11">JCM 17919</strain>
    </source>
</reference>
<dbReference type="Pfam" id="PF00072">
    <property type="entry name" value="Response_reg"/>
    <property type="match status" value="1"/>
</dbReference>
<dbReference type="PANTHER" id="PTHR45339">
    <property type="entry name" value="HYBRID SIGNAL TRANSDUCTION HISTIDINE KINASE J"/>
    <property type="match status" value="1"/>
</dbReference>
<dbReference type="Pfam" id="PF02518">
    <property type="entry name" value="HATPase_c"/>
    <property type="match status" value="1"/>
</dbReference>
<dbReference type="Gene3D" id="3.40.50.2300">
    <property type="match status" value="1"/>
</dbReference>
<feature type="coiled-coil region" evidence="7">
    <location>
        <begin position="157"/>
        <end position="184"/>
    </location>
</feature>
<dbReference type="InterPro" id="IPR011006">
    <property type="entry name" value="CheY-like_superfamily"/>
</dbReference>
<dbReference type="EC" id="2.7.13.3" evidence="2"/>
<dbReference type="InterPro" id="IPR003594">
    <property type="entry name" value="HATPase_dom"/>
</dbReference>
<dbReference type="CDD" id="cd17546">
    <property type="entry name" value="REC_hyHK_CKI1_RcsC-like"/>
    <property type="match status" value="1"/>
</dbReference>
<evidence type="ECO:0000259" key="9">
    <source>
        <dbReference type="PROSITE" id="PS50110"/>
    </source>
</evidence>
<dbReference type="SUPFAM" id="SSF55874">
    <property type="entry name" value="ATPase domain of HSP90 chaperone/DNA topoisomerase II/histidine kinase"/>
    <property type="match status" value="1"/>
</dbReference>
<dbReference type="InterPro" id="IPR036890">
    <property type="entry name" value="HATPase_C_sf"/>
</dbReference>
<protein>
    <recommendedName>
        <fullName evidence="2">histidine kinase</fullName>
        <ecNumber evidence="2">2.7.13.3</ecNumber>
    </recommendedName>
</protein>
<name>A0ABP8H0U5_9BACT</name>
<dbReference type="PANTHER" id="PTHR45339:SF3">
    <property type="entry name" value="HISTIDINE KINASE"/>
    <property type="match status" value="1"/>
</dbReference>
<dbReference type="SMART" id="SM00448">
    <property type="entry name" value="REC"/>
    <property type="match status" value="1"/>
</dbReference>
<dbReference type="SMART" id="SM00387">
    <property type="entry name" value="HATPase_c"/>
    <property type="match status" value="1"/>
</dbReference>
<evidence type="ECO:0000259" key="8">
    <source>
        <dbReference type="PROSITE" id="PS50109"/>
    </source>
</evidence>